<protein>
    <submittedName>
        <fullName evidence="1">Uncharacterized protein</fullName>
    </submittedName>
</protein>
<reference evidence="1 2" key="1">
    <citation type="journal article" date="2015" name="Biotechnol. Biofuels">
        <title>Enhanced degradation of softwood versus hardwood by the white-rot fungus Pycnoporus coccineus.</title>
        <authorList>
            <person name="Couturier M."/>
            <person name="Navarro D."/>
            <person name="Chevret D."/>
            <person name="Henrissat B."/>
            <person name="Piumi F."/>
            <person name="Ruiz-Duenas F.J."/>
            <person name="Martinez A.T."/>
            <person name="Grigoriev I.V."/>
            <person name="Riley R."/>
            <person name="Lipzen A."/>
            <person name="Berrin J.G."/>
            <person name="Master E.R."/>
            <person name="Rosso M.N."/>
        </authorList>
    </citation>
    <scope>NUCLEOTIDE SEQUENCE [LARGE SCALE GENOMIC DNA]</scope>
    <source>
        <strain evidence="1 2">BRFM310</strain>
    </source>
</reference>
<dbReference type="EMBL" id="KZ084122">
    <property type="protein sequence ID" value="OSC99992.1"/>
    <property type="molecule type" value="Genomic_DNA"/>
</dbReference>
<accession>A0A1Y2IHI0</accession>
<name>A0A1Y2IHI0_TRAC3</name>
<organism evidence="1 2">
    <name type="scientific">Trametes coccinea (strain BRFM310)</name>
    <name type="common">Pycnoporus coccineus</name>
    <dbReference type="NCBI Taxonomy" id="1353009"/>
    <lineage>
        <taxon>Eukaryota</taxon>
        <taxon>Fungi</taxon>
        <taxon>Dikarya</taxon>
        <taxon>Basidiomycota</taxon>
        <taxon>Agaricomycotina</taxon>
        <taxon>Agaricomycetes</taxon>
        <taxon>Polyporales</taxon>
        <taxon>Polyporaceae</taxon>
        <taxon>Trametes</taxon>
    </lineage>
</organism>
<dbReference type="InterPro" id="IPR015928">
    <property type="entry name" value="Aconitase/3IPM_dehydase_swvl"/>
</dbReference>
<gene>
    <name evidence="1" type="ORF">PYCCODRAFT_1469728</name>
</gene>
<keyword evidence="2" id="KW-1185">Reference proteome</keyword>
<proteinExistence type="predicted"/>
<dbReference type="Gene3D" id="3.20.19.10">
    <property type="entry name" value="Aconitase, domain 4"/>
    <property type="match status" value="1"/>
</dbReference>
<dbReference type="OrthoDB" id="2224430at2759"/>
<evidence type="ECO:0000313" key="1">
    <source>
        <dbReference type="EMBL" id="OSC99992.1"/>
    </source>
</evidence>
<dbReference type="Proteomes" id="UP000193067">
    <property type="component" value="Unassembled WGS sequence"/>
</dbReference>
<dbReference type="AlphaFoldDB" id="A0A1Y2IHI0"/>
<dbReference type="STRING" id="1353009.A0A1Y2IHI0"/>
<sequence length="51" mass="5871">MVLKHEDGTKEEIPLAHLFNEGQIEWFKAGSALNLMASKFKQQKQQEANQQ</sequence>
<evidence type="ECO:0000313" key="2">
    <source>
        <dbReference type="Proteomes" id="UP000193067"/>
    </source>
</evidence>